<feature type="chain" id="PRO_5047482588" evidence="2">
    <location>
        <begin position="19"/>
        <end position="948"/>
    </location>
</feature>
<protein>
    <submittedName>
        <fullName evidence="3">Uncharacterized protein</fullName>
    </submittedName>
</protein>
<keyword evidence="4" id="KW-1185">Reference proteome</keyword>
<feature type="region of interest" description="Disordered" evidence="1">
    <location>
        <begin position="905"/>
        <end position="948"/>
    </location>
</feature>
<feature type="compositionally biased region" description="Basic and acidic residues" evidence="1">
    <location>
        <begin position="331"/>
        <end position="349"/>
    </location>
</feature>
<evidence type="ECO:0000313" key="3">
    <source>
        <dbReference type="EMBL" id="KAK8175029.1"/>
    </source>
</evidence>
<dbReference type="EMBL" id="JBBWUH010000002">
    <property type="protein sequence ID" value="KAK8175029.1"/>
    <property type="molecule type" value="Genomic_DNA"/>
</dbReference>
<evidence type="ECO:0000256" key="1">
    <source>
        <dbReference type="SAM" id="MobiDB-lite"/>
    </source>
</evidence>
<feature type="region of interest" description="Disordered" evidence="1">
    <location>
        <begin position="686"/>
        <end position="705"/>
    </location>
</feature>
<keyword evidence="2" id="KW-0732">Signal</keyword>
<name>A0ABR1Y217_9PEZI</name>
<comment type="caution">
    <text evidence="3">The sequence shown here is derived from an EMBL/GenBank/DDBJ whole genome shotgun (WGS) entry which is preliminary data.</text>
</comment>
<feature type="region of interest" description="Disordered" evidence="1">
    <location>
        <begin position="561"/>
        <end position="593"/>
    </location>
</feature>
<feature type="compositionally biased region" description="Basic and acidic residues" evidence="1">
    <location>
        <begin position="284"/>
        <end position="294"/>
    </location>
</feature>
<organism evidence="3 4">
    <name type="scientific">Phyllosticta citrichinensis</name>
    <dbReference type="NCBI Taxonomy" id="1130410"/>
    <lineage>
        <taxon>Eukaryota</taxon>
        <taxon>Fungi</taxon>
        <taxon>Dikarya</taxon>
        <taxon>Ascomycota</taxon>
        <taxon>Pezizomycotina</taxon>
        <taxon>Dothideomycetes</taxon>
        <taxon>Dothideomycetes incertae sedis</taxon>
        <taxon>Botryosphaeriales</taxon>
        <taxon>Phyllostictaceae</taxon>
        <taxon>Phyllosticta</taxon>
    </lineage>
</organism>
<feature type="compositionally biased region" description="Basic and acidic residues" evidence="1">
    <location>
        <begin position="905"/>
        <end position="917"/>
    </location>
</feature>
<feature type="signal peptide" evidence="2">
    <location>
        <begin position="1"/>
        <end position="18"/>
    </location>
</feature>
<accession>A0ABR1Y217</accession>
<reference evidence="3 4" key="1">
    <citation type="journal article" date="2022" name="G3 (Bethesda)">
        <title>Enemy or ally: a genomic approach to elucidate the lifestyle of Phyllosticta citrichinaensis.</title>
        <authorList>
            <person name="Buijs V.A."/>
            <person name="Groenewald J.Z."/>
            <person name="Haridas S."/>
            <person name="LaButti K.M."/>
            <person name="Lipzen A."/>
            <person name="Martin F.M."/>
            <person name="Barry K."/>
            <person name="Grigoriev I.V."/>
            <person name="Crous P.W."/>
            <person name="Seidl M.F."/>
        </authorList>
    </citation>
    <scope>NUCLEOTIDE SEQUENCE [LARGE SCALE GENOMIC DNA]</scope>
    <source>
        <strain evidence="3 4">CBS 129764</strain>
    </source>
</reference>
<evidence type="ECO:0000313" key="4">
    <source>
        <dbReference type="Proteomes" id="UP001456524"/>
    </source>
</evidence>
<feature type="region of interest" description="Disordered" evidence="1">
    <location>
        <begin position="330"/>
        <end position="349"/>
    </location>
</feature>
<gene>
    <name evidence="3" type="ORF">IWX90DRAFT_496704</name>
</gene>
<proteinExistence type="predicted"/>
<feature type="region of interest" description="Disordered" evidence="1">
    <location>
        <begin position="284"/>
        <end position="316"/>
    </location>
</feature>
<feature type="region of interest" description="Disordered" evidence="1">
    <location>
        <begin position="435"/>
        <end position="454"/>
    </location>
</feature>
<evidence type="ECO:0000256" key="2">
    <source>
        <dbReference type="SAM" id="SignalP"/>
    </source>
</evidence>
<sequence>MHFWVVIIPFSLFLGALSAPAPAPGNVSPSWDPFVEPYSHKHSKPCTGKTVSLLCARNPNRRQLPIVHFVASPGAVDFAWYTRYEKRDVATAALKPPEILVTSAPNTETSQHVFPRDKNESLVTPTATQVKSPSASQDIQWRPTTGYRVFGTIKPYTTVMGTYECTFLPTPRNKWEEKTKKQKCDQERKAFKKWQQGHEEQLEDQTGREELFRRLERKLGLLEGALSSMGNTNSHDQQSNWANTAAQLLKDAQWMSAENWMDHYEKYFIWLNRNQEVVNEQRRNATLGAERKASAESTGSLVKREGPTPETSGLSERSFQFIAEQKKLHKQFKDGQKREKQQFHREEKQRKKDFEKWTLRKYYNELEARMGVVLNNSLTTAGGVDMSGRKRIPKLKFSAFLYDFKDAKTGEERDAWAKKWAGTIKILNQAQNLEDAAEKNSKGDVGLGGLGEPQDSSTRLVRRVARHIDLCAFIPDERPGRAGEKQYLCGKFKKGRLRLRPEGDPRDKIPIAEVCVEAFDRRNMPRKTRFCGMYTKNGELEMWPEDGRNAQEASRVDHFNTEQREEHKQYESEEKDKNKQFEREEKERHEEFGKNQRQEWLQFTLWDARKFYNDMEKDLGLRNNSLTTLGGFDEKGKKRLTGLKYNSFLHEGLSGIMSRKKWEKKWAKTIALLNNAQDRVDNAFRQAKQSEQQREPEEQQGSTSLARQLVRRLTRRDTLQDDMCAEVPFPDGRNGTQRLCGKYKDDKLELFPKVKGKHDIPVADVCADIVDKRNPTKKKRMCGKYKNGKLKLWPKADRDTEAIENGHEFDAQQNERRRQFELEQERRRDVFEADVERRWLNGVEEELGLRKNSLTTSGGRDSKGKKRLRGMKRHHFIHEGTFGTMSKKRWRKKWAATIALLNDAQDRADQEQKRQGEEQQGPASLARRDVPVTGLSSVTLPSPMVKRN</sequence>
<dbReference type="Proteomes" id="UP001456524">
    <property type="component" value="Unassembled WGS sequence"/>
</dbReference>